<sequence length="331" mass="35076">MPQHRVTLQDVADAAELSKAATSYAMRGIKSAPHTQRRVQQIAREMGYHANRAAQVLAGGRTGVVAISASMRDMWQQGLVVMLAEALREHEYSVRIADVDADPHREADFLATVAREADGLLCLPADPTGSHWSELPDEVSVVCIGDTLIARPSAASVQFNNASGVRTAVEHLAALGHRAITVLTPNLLSTPGRAIEDDVLQAGQRTGTTITLQPVPPSSRGASKVVATLLERRDRPTAVMCLSDSSAFGVYRAAREVALTIPNDLSVLGYDDNELAGLVDPPLSTFGWDEDAIVASAIEALLACISGQAPKSTVFAPEFISRGSSAAPPAR</sequence>
<dbReference type="RefSeq" id="WP_159543600.1">
    <property type="nucleotide sequence ID" value="NZ_CP047156.1"/>
</dbReference>
<accession>A0A7L4YKG1</accession>
<feature type="domain" description="HTH lacI-type" evidence="4">
    <location>
        <begin position="6"/>
        <end position="59"/>
    </location>
</feature>
<keyword evidence="6" id="KW-1185">Reference proteome</keyword>
<dbReference type="InterPro" id="IPR010982">
    <property type="entry name" value="Lambda_DNA-bd_dom_sf"/>
</dbReference>
<dbReference type="PANTHER" id="PTHR30146">
    <property type="entry name" value="LACI-RELATED TRANSCRIPTIONAL REPRESSOR"/>
    <property type="match status" value="1"/>
</dbReference>
<keyword evidence="3" id="KW-0804">Transcription</keyword>
<dbReference type="GO" id="GO:0000976">
    <property type="term" value="F:transcription cis-regulatory region binding"/>
    <property type="evidence" value="ECO:0007669"/>
    <property type="project" value="TreeGrafter"/>
</dbReference>
<dbReference type="Proteomes" id="UP000463857">
    <property type="component" value="Chromosome"/>
</dbReference>
<dbReference type="SMART" id="SM00354">
    <property type="entry name" value="HTH_LACI"/>
    <property type="match status" value="1"/>
</dbReference>
<dbReference type="KEGG" id="eke:EK0264_05220"/>
<dbReference type="SUPFAM" id="SSF47413">
    <property type="entry name" value="lambda repressor-like DNA-binding domains"/>
    <property type="match status" value="1"/>
</dbReference>
<dbReference type="SUPFAM" id="SSF53822">
    <property type="entry name" value="Periplasmic binding protein-like I"/>
    <property type="match status" value="1"/>
</dbReference>
<evidence type="ECO:0000259" key="4">
    <source>
        <dbReference type="PROSITE" id="PS50932"/>
    </source>
</evidence>
<evidence type="ECO:0000256" key="3">
    <source>
        <dbReference type="ARBA" id="ARBA00023163"/>
    </source>
</evidence>
<reference evidence="5 6" key="1">
    <citation type="journal article" date="2018" name="Int. J. Syst. Evol. Microbiol.">
        <title>Epidermidibacterium keratini gen. nov., sp. nov., a member of the family Sporichthyaceae, isolated from keratin epidermis.</title>
        <authorList>
            <person name="Lee D.G."/>
            <person name="Trujillo M.E."/>
            <person name="Kang S."/>
            <person name="Nam J.J."/>
            <person name="Kim Y.J."/>
        </authorList>
    </citation>
    <scope>NUCLEOTIDE SEQUENCE [LARGE SCALE GENOMIC DNA]</scope>
    <source>
        <strain evidence="5 6">EPI-7</strain>
    </source>
</reference>
<evidence type="ECO:0000256" key="2">
    <source>
        <dbReference type="ARBA" id="ARBA00023125"/>
    </source>
</evidence>
<dbReference type="OrthoDB" id="37081at2"/>
<dbReference type="PROSITE" id="PS50932">
    <property type="entry name" value="HTH_LACI_2"/>
    <property type="match status" value="1"/>
</dbReference>
<dbReference type="PANTHER" id="PTHR30146:SF138">
    <property type="entry name" value="TRANSCRIPTIONAL REGULATORY PROTEIN"/>
    <property type="match status" value="1"/>
</dbReference>
<protein>
    <submittedName>
        <fullName evidence="5">Substrate-binding domain-containing protein</fullName>
    </submittedName>
</protein>
<dbReference type="InterPro" id="IPR000843">
    <property type="entry name" value="HTH_LacI"/>
</dbReference>
<dbReference type="InterPro" id="IPR028082">
    <property type="entry name" value="Peripla_BP_I"/>
</dbReference>
<evidence type="ECO:0000313" key="5">
    <source>
        <dbReference type="EMBL" id="QHB99740.1"/>
    </source>
</evidence>
<keyword evidence="2" id="KW-0238">DNA-binding</keyword>
<proteinExistence type="predicted"/>
<dbReference type="EMBL" id="CP047156">
    <property type="protein sequence ID" value="QHB99740.1"/>
    <property type="molecule type" value="Genomic_DNA"/>
</dbReference>
<organism evidence="5 6">
    <name type="scientific">Epidermidibacterium keratini</name>
    <dbReference type="NCBI Taxonomy" id="1891644"/>
    <lineage>
        <taxon>Bacteria</taxon>
        <taxon>Bacillati</taxon>
        <taxon>Actinomycetota</taxon>
        <taxon>Actinomycetes</taxon>
        <taxon>Sporichthyales</taxon>
        <taxon>Sporichthyaceae</taxon>
        <taxon>Epidermidibacterium</taxon>
    </lineage>
</organism>
<dbReference type="Gene3D" id="1.10.260.40">
    <property type="entry name" value="lambda repressor-like DNA-binding domains"/>
    <property type="match status" value="1"/>
</dbReference>
<dbReference type="GO" id="GO:0003700">
    <property type="term" value="F:DNA-binding transcription factor activity"/>
    <property type="evidence" value="ECO:0007669"/>
    <property type="project" value="TreeGrafter"/>
</dbReference>
<keyword evidence="1" id="KW-0805">Transcription regulation</keyword>
<dbReference type="AlphaFoldDB" id="A0A7L4YKG1"/>
<dbReference type="InParanoid" id="A0A7L4YKG1"/>
<gene>
    <name evidence="5" type="ORF">EK0264_05220</name>
</gene>
<evidence type="ECO:0000313" key="6">
    <source>
        <dbReference type="Proteomes" id="UP000463857"/>
    </source>
</evidence>
<dbReference type="CDD" id="cd06267">
    <property type="entry name" value="PBP1_LacI_sugar_binding-like"/>
    <property type="match status" value="1"/>
</dbReference>
<name>A0A7L4YKG1_9ACTN</name>
<dbReference type="Pfam" id="PF13377">
    <property type="entry name" value="Peripla_BP_3"/>
    <property type="match status" value="1"/>
</dbReference>
<evidence type="ECO:0000256" key="1">
    <source>
        <dbReference type="ARBA" id="ARBA00023015"/>
    </source>
</evidence>
<dbReference type="InterPro" id="IPR046335">
    <property type="entry name" value="LacI/GalR-like_sensor"/>
</dbReference>
<dbReference type="Gene3D" id="3.40.50.2300">
    <property type="match status" value="2"/>
</dbReference>